<dbReference type="AlphaFoldDB" id="A0A6A5WXZ1"/>
<keyword evidence="4" id="KW-0560">Oxidoreductase</keyword>
<protein>
    <submittedName>
        <fullName evidence="7">Oxidoreductase domain-containing protein</fullName>
    </submittedName>
</protein>
<keyword evidence="2" id="KW-0479">Metal-binding</keyword>
<evidence type="ECO:0000256" key="3">
    <source>
        <dbReference type="ARBA" id="ARBA00022964"/>
    </source>
</evidence>
<name>A0A6A5WXZ1_9PLEO</name>
<dbReference type="GO" id="GO:0005783">
    <property type="term" value="C:endoplasmic reticulum"/>
    <property type="evidence" value="ECO:0007669"/>
    <property type="project" value="TreeGrafter"/>
</dbReference>
<dbReference type="SMART" id="SM00702">
    <property type="entry name" value="P4Hc"/>
    <property type="match status" value="1"/>
</dbReference>
<evidence type="ECO:0000256" key="1">
    <source>
        <dbReference type="ARBA" id="ARBA00001961"/>
    </source>
</evidence>
<keyword evidence="3" id="KW-0223">Dioxygenase</keyword>
<evidence type="ECO:0000313" key="7">
    <source>
        <dbReference type="EMBL" id="KAF2006562.1"/>
    </source>
</evidence>
<dbReference type="Pfam" id="PF13640">
    <property type="entry name" value="2OG-FeII_Oxy_3"/>
    <property type="match status" value="1"/>
</dbReference>
<proteinExistence type="predicted"/>
<dbReference type="InterPro" id="IPR044862">
    <property type="entry name" value="Pro_4_hyd_alph_FE2OG_OXY"/>
</dbReference>
<evidence type="ECO:0000256" key="2">
    <source>
        <dbReference type="ARBA" id="ARBA00022723"/>
    </source>
</evidence>
<evidence type="ECO:0000259" key="6">
    <source>
        <dbReference type="SMART" id="SM00702"/>
    </source>
</evidence>
<dbReference type="Proteomes" id="UP000799779">
    <property type="component" value="Unassembled WGS sequence"/>
</dbReference>
<evidence type="ECO:0000256" key="4">
    <source>
        <dbReference type="ARBA" id="ARBA00023002"/>
    </source>
</evidence>
<comment type="cofactor">
    <cofactor evidence="1">
        <name>L-ascorbate</name>
        <dbReference type="ChEBI" id="CHEBI:38290"/>
    </cofactor>
</comment>
<organism evidence="7 8">
    <name type="scientific">Amniculicola lignicola CBS 123094</name>
    <dbReference type="NCBI Taxonomy" id="1392246"/>
    <lineage>
        <taxon>Eukaryota</taxon>
        <taxon>Fungi</taxon>
        <taxon>Dikarya</taxon>
        <taxon>Ascomycota</taxon>
        <taxon>Pezizomycotina</taxon>
        <taxon>Dothideomycetes</taxon>
        <taxon>Pleosporomycetidae</taxon>
        <taxon>Pleosporales</taxon>
        <taxon>Amniculicolaceae</taxon>
        <taxon>Amniculicola</taxon>
    </lineage>
</organism>
<reference evidence="7" key="1">
    <citation type="journal article" date="2020" name="Stud. Mycol.">
        <title>101 Dothideomycetes genomes: a test case for predicting lifestyles and emergence of pathogens.</title>
        <authorList>
            <person name="Haridas S."/>
            <person name="Albert R."/>
            <person name="Binder M."/>
            <person name="Bloem J."/>
            <person name="Labutti K."/>
            <person name="Salamov A."/>
            <person name="Andreopoulos B."/>
            <person name="Baker S."/>
            <person name="Barry K."/>
            <person name="Bills G."/>
            <person name="Bluhm B."/>
            <person name="Cannon C."/>
            <person name="Castanera R."/>
            <person name="Culley D."/>
            <person name="Daum C."/>
            <person name="Ezra D."/>
            <person name="Gonzalez J."/>
            <person name="Henrissat B."/>
            <person name="Kuo A."/>
            <person name="Liang C."/>
            <person name="Lipzen A."/>
            <person name="Lutzoni F."/>
            <person name="Magnuson J."/>
            <person name="Mondo S."/>
            <person name="Nolan M."/>
            <person name="Ohm R."/>
            <person name="Pangilinan J."/>
            <person name="Park H.-J."/>
            <person name="Ramirez L."/>
            <person name="Alfaro M."/>
            <person name="Sun H."/>
            <person name="Tritt A."/>
            <person name="Yoshinaga Y."/>
            <person name="Zwiers L.-H."/>
            <person name="Turgeon B."/>
            <person name="Goodwin S."/>
            <person name="Spatafora J."/>
            <person name="Crous P."/>
            <person name="Grigoriev I."/>
        </authorList>
    </citation>
    <scope>NUCLEOTIDE SEQUENCE</scope>
    <source>
        <strain evidence="7">CBS 123094</strain>
    </source>
</reference>
<feature type="domain" description="Prolyl 4-hydroxylase alpha subunit" evidence="6">
    <location>
        <begin position="39"/>
        <end position="246"/>
    </location>
</feature>
<dbReference type="InterPro" id="IPR006620">
    <property type="entry name" value="Pro_4_hyd_alph"/>
</dbReference>
<evidence type="ECO:0000313" key="8">
    <source>
        <dbReference type="Proteomes" id="UP000799779"/>
    </source>
</evidence>
<keyword evidence="8" id="KW-1185">Reference proteome</keyword>
<dbReference type="GO" id="GO:0005506">
    <property type="term" value="F:iron ion binding"/>
    <property type="evidence" value="ECO:0007669"/>
    <property type="project" value="InterPro"/>
</dbReference>
<dbReference type="OrthoDB" id="69177at2759"/>
<dbReference type="InterPro" id="IPR045054">
    <property type="entry name" value="P4HA-like"/>
</dbReference>
<dbReference type="PANTHER" id="PTHR10869:SF236">
    <property type="entry name" value="PROLYL 4-HYDROXYLASE ALPHA SUBUNIT DOMAIN-CONTAINING PROTEIN"/>
    <property type="match status" value="1"/>
</dbReference>
<dbReference type="PANTHER" id="PTHR10869">
    <property type="entry name" value="PROLYL 4-HYDROXYLASE ALPHA SUBUNIT"/>
    <property type="match status" value="1"/>
</dbReference>
<keyword evidence="5" id="KW-0408">Iron</keyword>
<dbReference type="Gene3D" id="2.60.120.620">
    <property type="entry name" value="q2cbj1_9rhob like domain"/>
    <property type="match status" value="1"/>
</dbReference>
<sequence>MASISKFELPRDFLDGPAPNLVKSKVDWNKGGLEEYDGMYAVVLDGVLSKEECNQFIAGAEATSDGKWERAIINIGGGKQALYEDTRKCGRIIWDSPELMAKVWARVSVALPEIHRLENMADITGNGPARRKEVWKVSRLNDRMRFLKYTGGEYFKAHCDGTYETPDGSERSYYTLHLYLNDAEGEDGKKQLEGGATSFHCIYNLANTIDVIPKVGRVLVFQHRGLLHSGQDLVKGIKFTMRTDIMYSKEDA</sequence>
<dbReference type="GO" id="GO:0031418">
    <property type="term" value="F:L-ascorbic acid binding"/>
    <property type="evidence" value="ECO:0007669"/>
    <property type="project" value="InterPro"/>
</dbReference>
<dbReference type="EMBL" id="ML977559">
    <property type="protein sequence ID" value="KAF2006562.1"/>
    <property type="molecule type" value="Genomic_DNA"/>
</dbReference>
<dbReference type="SUPFAM" id="SSF51197">
    <property type="entry name" value="Clavaminate synthase-like"/>
    <property type="match status" value="1"/>
</dbReference>
<gene>
    <name evidence="7" type="ORF">P154DRAFT_517616</name>
</gene>
<accession>A0A6A5WXZ1</accession>
<dbReference type="GO" id="GO:0004656">
    <property type="term" value="F:procollagen-proline 4-dioxygenase activity"/>
    <property type="evidence" value="ECO:0007669"/>
    <property type="project" value="TreeGrafter"/>
</dbReference>
<evidence type="ECO:0000256" key="5">
    <source>
        <dbReference type="ARBA" id="ARBA00023004"/>
    </source>
</evidence>